<reference evidence="1" key="1">
    <citation type="submission" date="2019-10" db="EMBL/GenBank/DDBJ databases">
        <title>Analysis of virome of Ixodes spp. and Hyalomma spp. ticks distributed in Russia.</title>
        <authorList>
            <person name="Alkhovsky S.V."/>
        </authorList>
    </citation>
    <scope>NUCLEOTIDE SEQUENCE</scope>
    <source>
        <strain evidence="1">Rus/Hy_scupense/Astrakhan/m/2018</strain>
    </source>
</reference>
<sequence>MDYDDIVVTLVVVLSKGLEWRTPSREFLLDLQKLIPKTTCLRSNFYLAAIAAIVSPPVYKTVGLTGKTELTFEFGHRFERPSGSPRHPDQIRNNFMRNEVWSLDHKKIIINLAGETTSSKQPPDPLPEHIENLWAELESELEPLSPLKPQ</sequence>
<protein>
    <submittedName>
        <fullName evidence="1">Uncharacterized protein</fullName>
    </submittedName>
</protein>
<organism evidence="1">
    <name type="scientific">Taishun Tick Virus</name>
    <dbReference type="NCBI Taxonomy" id="1608090"/>
    <lineage>
        <taxon>Viruses</taxon>
        <taxon>Riboviria</taxon>
        <taxon>Orthornavirae</taxon>
        <taxon>Negarnaviricota</taxon>
        <taxon>Haploviricotina</taxon>
        <taxon>Monjiviricetes</taxon>
        <taxon>Mononegavirales</taxon>
        <taxon>Rhabdoviridae</taxon>
        <taxon>Alpharhabdovirinae</taxon>
        <taxon>Alpharicinrhavirus</taxon>
        <taxon>Alpharicinrhavirus taishun</taxon>
    </lineage>
</organism>
<evidence type="ECO:0000313" key="1">
    <source>
        <dbReference type="EMBL" id="QPD01630.1"/>
    </source>
</evidence>
<accession>A0A7S8IX45</accession>
<dbReference type="EMBL" id="MN542372">
    <property type="protein sequence ID" value="QPD01630.1"/>
    <property type="molecule type" value="Viral_cRNA"/>
</dbReference>
<name>A0A7S8IX45_9RHAB</name>
<proteinExistence type="predicted"/>